<keyword evidence="3" id="KW-1185">Reference proteome</keyword>
<evidence type="ECO:0000313" key="3">
    <source>
        <dbReference type="Proteomes" id="UP001388673"/>
    </source>
</evidence>
<feature type="compositionally biased region" description="Pro residues" evidence="1">
    <location>
        <begin position="173"/>
        <end position="182"/>
    </location>
</feature>
<feature type="compositionally biased region" description="Polar residues" evidence="1">
    <location>
        <begin position="114"/>
        <end position="129"/>
    </location>
</feature>
<feature type="region of interest" description="Disordered" evidence="1">
    <location>
        <begin position="76"/>
        <end position="224"/>
    </location>
</feature>
<proteinExistence type="predicted"/>
<dbReference type="AlphaFoldDB" id="A0AAW0YPL7"/>
<evidence type="ECO:0000313" key="2">
    <source>
        <dbReference type="EMBL" id="KAK8858463.1"/>
    </source>
</evidence>
<dbReference type="KEGG" id="kne:92179948"/>
<accession>A0AAW0YPL7</accession>
<dbReference type="EMBL" id="JBCAWK010000005">
    <property type="protein sequence ID" value="KAK8858463.1"/>
    <property type="molecule type" value="Genomic_DNA"/>
</dbReference>
<feature type="compositionally biased region" description="Polar residues" evidence="1">
    <location>
        <begin position="137"/>
        <end position="172"/>
    </location>
</feature>
<evidence type="ECO:0000256" key="1">
    <source>
        <dbReference type="SAM" id="MobiDB-lite"/>
    </source>
</evidence>
<feature type="region of interest" description="Disordered" evidence="1">
    <location>
        <begin position="1"/>
        <end position="45"/>
    </location>
</feature>
<feature type="compositionally biased region" description="Polar residues" evidence="1">
    <location>
        <begin position="9"/>
        <end position="19"/>
    </location>
</feature>
<sequence length="264" mass="28432">MTDAKVSSVCASQSAQWTLPPSIPSRRVFPDRHTPRSALGGLKGRDVDPGRMGIFVCLLDDRPHLHPTLSALHKHRQNVHSIPLPPDPSTDPPGTLPLDPHNPAMAMSDHLSDGLSSDTPNVPDSTSTARGMAPTTEDGSTELSVGQVGDTKSSDSQVPITVSDILSCTTNPTSPPLIPPTTAPSSVSTEPSSTRPTEIVRPQSTDSDIHRTSPPNQSPILPIKVDHTQPQIQAEALNRARGEWLTWRFTEEEEARRKAYLPLA</sequence>
<gene>
    <name evidence="2" type="ORF">IAR55_002690</name>
</gene>
<comment type="caution">
    <text evidence="2">The sequence shown here is derived from an EMBL/GenBank/DDBJ whole genome shotgun (WGS) entry which is preliminary data.</text>
</comment>
<feature type="compositionally biased region" description="Polar residues" evidence="1">
    <location>
        <begin position="183"/>
        <end position="206"/>
    </location>
</feature>
<reference evidence="2 3" key="1">
    <citation type="journal article" date="2024" name="bioRxiv">
        <title>Comparative genomics of Cryptococcus and Kwoniella reveals pathogenesis evolution and contrasting karyotype dynamics via intercentromeric recombination or chromosome fusion.</title>
        <authorList>
            <person name="Coelho M.A."/>
            <person name="David-Palma M."/>
            <person name="Shea T."/>
            <person name="Bowers K."/>
            <person name="McGinley-Smith S."/>
            <person name="Mohammad A.W."/>
            <person name="Gnirke A."/>
            <person name="Yurkov A.M."/>
            <person name="Nowrousian M."/>
            <person name="Sun S."/>
            <person name="Cuomo C.A."/>
            <person name="Heitman J."/>
        </authorList>
    </citation>
    <scope>NUCLEOTIDE SEQUENCE [LARGE SCALE GENOMIC DNA]</scope>
    <source>
        <strain evidence="2 3">CBS 13917</strain>
    </source>
</reference>
<organism evidence="2 3">
    <name type="scientific">Kwoniella newhampshirensis</name>
    <dbReference type="NCBI Taxonomy" id="1651941"/>
    <lineage>
        <taxon>Eukaryota</taxon>
        <taxon>Fungi</taxon>
        <taxon>Dikarya</taxon>
        <taxon>Basidiomycota</taxon>
        <taxon>Agaricomycotina</taxon>
        <taxon>Tremellomycetes</taxon>
        <taxon>Tremellales</taxon>
        <taxon>Cryptococcaceae</taxon>
        <taxon>Kwoniella</taxon>
    </lineage>
</organism>
<dbReference type="Proteomes" id="UP001388673">
    <property type="component" value="Unassembled WGS sequence"/>
</dbReference>
<protein>
    <submittedName>
        <fullName evidence="2">Uncharacterized protein</fullName>
    </submittedName>
</protein>
<name>A0AAW0YPL7_9TREE</name>
<feature type="compositionally biased region" description="Pro residues" evidence="1">
    <location>
        <begin position="83"/>
        <end position="95"/>
    </location>
</feature>
<dbReference type="GeneID" id="92179948"/>
<dbReference type="RefSeq" id="XP_066803304.1">
    <property type="nucleotide sequence ID" value="XM_066945803.1"/>
</dbReference>